<dbReference type="InterPro" id="IPR002068">
    <property type="entry name" value="A-crystallin/Hsp20_dom"/>
</dbReference>
<accession>A0A1F8GG25</accession>
<dbReference type="STRING" id="1802694.A2918_01730"/>
<evidence type="ECO:0000313" key="6">
    <source>
        <dbReference type="Proteomes" id="UP000178227"/>
    </source>
</evidence>
<proteinExistence type="inferred from homology"/>
<dbReference type="Proteomes" id="UP000178227">
    <property type="component" value="Unassembled WGS sequence"/>
</dbReference>
<dbReference type="AlphaFoldDB" id="A0A1F8GG25"/>
<dbReference type="InterPro" id="IPR008978">
    <property type="entry name" value="HSP20-like_chaperone"/>
</dbReference>
<sequence>MDFFSDDNKELTPALATSKKQDKNDYDGQLTVDVYQTDNDIVIQSTIAGVDQSNIDISVTNDMVTIKGRRPSPEKVRPSDYYYQELFWGPFSRSIILPEDIDSDNAKASMKNGLLTISLPKLSKSRTKKIKISE</sequence>
<reference evidence="5 6" key="1">
    <citation type="journal article" date="2016" name="Nat. Commun.">
        <title>Thousands of microbial genomes shed light on interconnected biogeochemical processes in an aquifer system.</title>
        <authorList>
            <person name="Anantharaman K."/>
            <person name="Brown C.T."/>
            <person name="Hug L.A."/>
            <person name="Sharon I."/>
            <person name="Castelle C.J."/>
            <person name="Probst A.J."/>
            <person name="Thomas B.C."/>
            <person name="Singh A."/>
            <person name="Wilkins M.J."/>
            <person name="Karaoz U."/>
            <person name="Brodie E.L."/>
            <person name="Williams K.H."/>
            <person name="Hubbard S.S."/>
            <person name="Banfield J.F."/>
        </authorList>
    </citation>
    <scope>NUCLEOTIDE SEQUENCE [LARGE SCALE GENOMIC DNA]</scope>
</reference>
<dbReference type="Gene3D" id="2.60.40.790">
    <property type="match status" value="1"/>
</dbReference>
<name>A0A1F8GG25_9BACT</name>
<dbReference type="SUPFAM" id="SSF49764">
    <property type="entry name" value="HSP20-like chaperones"/>
    <property type="match status" value="1"/>
</dbReference>
<dbReference type="InterPro" id="IPR031107">
    <property type="entry name" value="Small_HSP"/>
</dbReference>
<dbReference type="Pfam" id="PF00011">
    <property type="entry name" value="HSP20"/>
    <property type="match status" value="1"/>
</dbReference>
<dbReference type="InterPro" id="IPR007052">
    <property type="entry name" value="CS_dom"/>
</dbReference>
<comment type="similarity">
    <text evidence="1 2">Belongs to the small heat shock protein (HSP20) family.</text>
</comment>
<evidence type="ECO:0000256" key="1">
    <source>
        <dbReference type="PROSITE-ProRule" id="PRU00285"/>
    </source>
</evidence>
<feature type="domain" description="CS" evidence="4">
    <location>
        <begin position="27"/>
        <end position="134"/>
    </location>
</feature>
<dbReference type="PROSITE" id="PS51203">
    <property type="entry name" value="CS"/>
    <property type="match status" value="1"/>
</dbReference>
<evidence type="ECO:0000259" key="4">
    <source>
        <dbReference type="PROSITE" id="PS51203"/>
    </source>
</evidence>
<dbReference type="PROSITE" id="PS01031">
    <property type="entry name" value="SHSP"/>
    <property type="match status" value="1"/>
</dbReference>
<comment type="caution">
    <text evidence="5">The sequence shown here is derived from an EMBL/GenBank/DDBJ whole genome shotgun (WGS) entry which is preliminary data.</text>
</comment>
<organism evidence="5 6">
    <name type="scientific">Candidatus Yanofskybacteria bacterium RIFCSPLOWO2_01_FULL_42_49</name>
    <dbReference type="NCBI Taxonomy" id="1802694"/>
    <lineage>
        <taxon>Bacteria</taxon>
        <taxon>Candidatus Yanofskyibacteriota</taxon>
    </lineage>
</organism>
<dbReference type="PANTHER" id="PTHR11527">
    <property type="entry name" value="HEAT-SHOCK PROTEIN 20 FAMILY MEMBER"/>
    <property type="match status" value="1"/>
</dbReference>
<protein>
    <submittedName>
        <fullName evidence="5">Uncharacterized protein</fullName>
    </submittedName>
</protein>
<evidence type="ECO:0000256" key="2">
    <source>
        <dbReference type="RuleBase" id="RU003616"/>
    </source>
</evidence>
<gene>
    <name evidence="5" type="ORF">A2918_01730</name>
</gene>
<feature type="domain" description="SHSP" evidence="3">
    <location>
        <begin position="23"/>
        <end position="134"/>
    </location>
</feature>
<dbReference type="EMBL" id="MGKI01000003">
    <property type="protein sequence ID" value="OGN23409.1"/>
    <property type="molecule type" value="Genomic_DNA"/>
</dbReference>
<evidence type="ECO:0000313" key="5">
    <source>
        <dbReference type="EMBL" id="OGN23409.1"/>
    </source>
</evidence>
<dbReference type="CDD" id="cd06464">
    <property type="entry name" value="ACD_sHsps-like"/>
    <property type="match status" value="1"/>
</dbReference>
<evidence type="ECO:0000259" key="3">
    <source>
        <dbReference type="PROSITE" id="PS01031"/>
    </source>
</evidence>